<feature type="compositionally biased region" description="Acidic residues" evidence="15">
    <location>
        <begin position="256"/>
        <end position="266"/>
    </location>
</feature>
<dbReference type="InterPro" id="IPR029398">
    <property type="entry name" value="PolB_thumb"/>
</dbReference>
<evidence type="ECO:0000256" key="4">
    <source>
        <dbReference type="ARBA" id="ARBA00022679"/>
    </source>
</evidence>
<evidence type="ECO:0000256" key="14">
    <source>
        <dbReference type="RuleBase" id="RU366014"/>
    </source>
</evidence>
<dbReference type="EC" id="2.7.7.7" evidence="14"/>
<dbReference type="PROSITE" id="PS50172">
    <property type="entry name" value="BRCT"/>
    <property type="match status" value="1"/>
</dbReference>
<keyword evidence="4 14" id="KW-0808">Transferase</keyword>
<dbReference type="GO" id="GO:0006303">
    <property type="term" value="P:double-strand break repair via nonhomologous end joining"/>
    <property type="evidence" value="ECO:0007669"/>
    <property type="project" value="TreeGrafter"/>
</dbReference>
<keyword evidence="18" id="KW-1185">Reference proteome</keyword>
<proteinExistence type="inferred from homology"/>
<dbReference type="PANTHER" id="PTHR11276:SF28">
    <property type="entry name" value="DNA POLYMERASE LAMBDA"/>
    <property type="match status" value="1"/>
</dbReference>
<evidence type="ECO:0000256" key="8">
    <source>
        <dbReference type="ARBA" id="ARBA00022932"/>
    </source>
</evidence>
<dbReference type="FunFam" id="3.30.460.10:FF:000020">
    <property type="entry name" value="DNA polymerase lambda"/>
    <property type="match status" value="1"/>
</dbReference>
<dbReference type="Gene3D" id="1.10.150.110">
    <property type="entry name" value="DNA polymerase beta, N-terminal domain-like"/>
    <property type="match status" value="1"/>
</dbReference>
<dbReference type="InterPro" id="IPR019843">
    <property type="entry name" value="DNA_pol-X_BS"/>
</dbReference>
<comment type="subcellular location">
    <subcellularLocation>
        <location evidence="14">Nucleus</location>
    </subcellularLocation>
</comment>
<keyword evidence="8 14" id="KW-0239">DNA-directed DNA polymerase</keyword>
<organism evidence="17 18">
    <name type="scientific">Hypsibius exemplaris</name>
    <name type="common">Freshwater tardigrade</name>
    <dbReference type="NCBI Taxonomy" id="2072580"/>
    <lineage>
        <taxon>Eukaryota</taxon>
        <taxon>Metazoa</taxon>
        <taxon>Ecdysozoa</taxon>
        <taxon>Tardigrada</taxon>
        <taxon>Eutardigrada</taxon>
        <taxon>Parachela</taxon>
        <taxon>Hypsibioidea</taxon>
        <taxon>Hypsibiidae</taxon>
        <taxon>Hypsibius</taxon>
    </lineage>
</organism>
<dbReference type="Pfam" id="PF14716">
    <property type="entry name" value="HHH_8"/>
    <property type="match status" value="1"/>
</dbReference>
<dbReference type="PANTHER" id="PTHR11276">
    <property type="entry name" value="DNA POLYMERASE TYPE-X FAMILY MEMBER"/>
    <property type="match status" value="1"/>
</dbReference>
<comment type="cofactor">
    <cofactor evidence="1">
        <name>Mn(2+)</name>
        <dbReference type="ChEBI" id="CHEBI:29035"/>
    </cofactor>
</comment>
<feature type="active site" description="Nucleophile; Schiff-base intermediate with DNA; for 5'-dRP lyase activity" evidence="13">
    <location>
        <position position="356"/>
    </location>
</feature>
<evidence type="ECO:0000256" key="7">
    <source>
        <dbReference type="ARBA" id="ARBA00022763"/>
    </source>
</evidence>
<feature type="region of interest" description="Disordered" evidence="15">
    <location>
        <begin position="243"/>
        <end position="266"/>
    </location>
</feature>
<dbReference type="Pfam" id="PF14792">
    <property type="entry name" value="DNA_pol_B_palm"/>
    <property type="match status" value="1"/>
</dbReference>
<evidence type="ECO:0000256" key="10">
    <source>
        <dbReference type="ARBA" id="ARBA00023204"/>
    </source>
</evidence>
<dbReference type="EMBL" id="MTYJ01000080">
    <property type="protein sequence ID" value="OQV15984.1"/>
    <property type="molecule type" value="Genomic_DNA"/>
</dbReference>
<dbReference type="InterPro" id="IPR002008">
    <property type="entry name" value="DNA_pol_X_beta-like"/>
</dbReference>
<comment type="function">
    <text evidence="14">DNA polymerase that functions in several pathways of DNA repair. Involved in base excision repair (BER) responsible for repair of lesions that give rise to abasic (AP) sites in DNA. Also contributes to DNA double-strand break repair by non-homologous end joining and homologous recombination. Has both template-dependent and template-independent (terminal transferase) DNA polymerase activities. Has also a 5'-deoxyribose-5-phosphate lyase (dRP lyase) activity.</text>
</comment>
<sequence>MKKAKLHNGGNIPKSSTGSRSDPRLSNPGKCVGVSKLPEISCTKPKIPSGNSTTASPSGDNFFLRGVIISIIPERVPKARVDLLRKRIGERGGGIVTFHPQGALDETVTHYVVDDSVDAEEALRVFLMKQPDLEALSETLSNVQCLPCKWISGSLMSRTRLDEGGFFLHRQLLDLITRKMTASRKLDCTPPKSAFALFSLAVLATPFACTPKSEPSSMLSVNAGTGGDGSGIKRKWESIAEHASSGYEDSGGAESSDSDEEDSDVDEEFLARVQPGHMPFAAKFVCSYPSSSGRKNVNGHITDQLEKLQNTYKSTGQDFRAMAYGKAIGTVRNAPRITKIEDIKGLRGIGSGIKSKIIEILETGACEKVAAYCMDNEMNKAIELFCGIHGVSSKTALKWASSNLRTLEELPEKVRLNRVQQIGLKHYHDFLERIPRSEVVEIESTVKEAALRLQDGLELITCGSYRRGKPTCGDVDILVTHPDGKSHRNIFAPLLDSLRSSGFITDDLLVADEGSQKKFLGVCLLPNPGAKHRRLDIIVVPYSEFGCALLYFTGSAHFNRSMRSLAHKANMALSHHSLNKNAVRVGKKKVSDGEPLPGMITEKAIFDYLGLKYLEPADRDH</sequence>
<dbReference type="OrthoDB" id="205514at2759"/>
<evidence type="ECO:0000256" key="12">
    <source>
        <dbReference type="ARBA" id="ARBA00049244"/>
    </source>
</evidence>
<keyword evidence="9" id="KW-0238">DNA-binding</keyword>
<dbReference type="Gene3D" id="3.30.210.10">
    <property type="entry name" value="DNA polymerase, thumb domain"/>
    <property type="match status" value="1"/>
</dbReference>
<dbReference type="Proteomes" id="UP000192578">
    <property type="component" value="Unassembled WGS sequence"/>
</dbReference>
<evidence type="ECO:0000256" key="11">
    <source>
        <dbReference type="ARBA" id="ARBA00023239"/>
    </source>
</evidence>
<evidence type="ECO:0000256" key="3">
    <source>
        <dbReference type="ARBA" id="ARBA00022634"/>
    </source>
</evidence>
<reference evidence="18" key="1">
    <citation type="submission" date="2017-01" db="EMBL/GenBank/DDBJ databases">
        <title>Comparative genomics of anhydrobiosis in the tardigrade Hypsibius dujardini.</title>
        <authorList>
            <person name="Yoshida Y."/>
            <person name="Koutsovoulos G."/>
            <person name="Laetsch D."/>
            <person name="Stevens L."/>
            <person name="Kumar S."/>
            <person name="Horikawa D."/>
            <person name="Ishino K."/>
            <person name="Komine S."/>
            <person name="Tomita M."/>
            <person name="Blaxter M."/>
            <person name="Arakawa K."/>
        </authorList>
    </citation>
    <scope>NUCLEOTIDE SEQUENCE [LARGE SCALE GENOMIC DNA]</scope>
    <source>
        <strain evidence="18">Z151</strain>
    </source>
</reference>
<dbReference type="InterPro" id="IPR022312">
    <property type="entry name" value="DNA_pol_X"/>
</dbReference>
<name>A0A1W0WLA6_HYPEX</name>
<evidence type="ECO:0000259" key="16">
    <source>
        <dbReference type="PROSITE" id="PS50172"/>
    </source>
</evidence>
<comment type="caution">
    <text evidence="17">The sequence shown here is derived from an EMBL/GenBank/DDBJ whole genome shotgun (WGS) entry which is preliminary data.</text>
</comment>
<evidence type="ECO:0000256" key="9">
    <source>
        <dbReference type="ARBA" id="ARBA00023125"/>
    </source>
</evidence>
<evidence type="ECO:0000256" key="2">
    <source>
        <dbReference type="ARBA" id="ARBA00008323"/>
    </source>
</evidence>
<dbReference type="GO" id="GO:0006260">
    <property type="term" value="P:DNA replication"/>
    <property type="evidence" value="ECO:0007669"/>
    <property type="project" value="UniProtKB-KW"/>
</dbReference>
<evidence type="ECO:0000256" key="1">
    <source>
        <dbReference type="ARBA" id="ARBA00001936"/>
    </source>
</evidence>
<keyword evidence="14" id="KW-0539">Nucleus</keyword>
<dbReference type="InterPro" id="IPR043519">
    <property type="entry name" value="NT_sf"/>
</dbReference>
<comment type="similarity">
    <text evidence="2 14">Belongs to the DNA polymerase type-X family.</text>
</comment>
<dbReference type="InterPro" id="IPR027421">
    <property type="entry name" value="DNA_pol_lamdba_lyase_dom_sf"/>
</dbReference>
<dbReference type="InterPro" id="IPR037160">
    <property type="entry name" value="DNA_Pol_thumb_sf"/>
</dbReference>
<comment type="catalytic activity">
    <reaction evidence="12 14">
        <text>DNA(n) + a 2'-deoxyribonucleoside 5'-triphosphate = DNA(n+1) + diphosphate</text>
        <dbReference type="Rhea" id="RHEA:22508"/>
        <dbReference type="Rhea" id="RHEA-COMP:17339"/>
        <dbReference type="Rhea" id="RHEA-COMP:17340"/>
        <dbReference type="ChEBI" id="CHEBI:33019"/>
        <dbReference type="ChEBI" id="CHEBI:61560"/>
        <dbReference type="ChEBI" id="CHEBI:173112"/>
        <dbReference type="EC" id="2.7.7.7"/>
    </reaction>
</comment>
<dbReference type="InterPro" id="IPR018944">
    <property type="entry name" value="DNA_pol_lambd_fingers_domain"/>
</dbReference>
<dbReference type="InterPro" id="IPR028207">
    <property type="entry name" value="DNA_pol_B_palm_palm"/>
</dbReference>
<evidence type="ECO:0000256" key="13">
    <source>
        <dbReference type="PIRSR" id="PIRSR622312-50"/>
    </source>
</evidence>
<dbReference type="SMART" id="SM00483">
    <property type="entry name" value="POLXc"/>
    <property type="match status" value="1"/>
</dbReference>
<accession>A0A1W0WLA6</accession>
<dbReference type="InterPro" id="IPR002054">
    <property type="entry name" value="DNA-dir_DNA_pol_X"/>
</dbReference>
<keyword evidence="10 14" id="KW-0234">DNA repair</keyword>
<evidence type="ECO:0000256" key="6">
    <source>
        <dbReference type="ARBA" id="ARBA00022705"/>
    </source>
</evidence>
<keyword evidence="6" id="KW-0235">DNA replication</keyword>
<keyword evidence="3" id="KW-0237">DNA synthesis</keyword>
<protein>
    <recommendedName>
        <fullName evidence="14">DNA polymerase</fullName>
        <ecNumber evidence="14">2.7.7.7</ecNumber>
    </recommendedName>
</protein>
<dbReference type="GO" id="GO:0005634">
    <property type="term" value="C:nucleus"/>
    <property type="evidence" value="ECO:0007669"/>
    <property type="project" value="UniProtKB-SubCell"/>
</dbReference>
<dbReference type="GO" id="GO:0003887">
    <property type="term" value="F:DNA-directed DNA polymerase activity"/>
    <property type="evidence" value="ECO:0007669"/>
    <property type="project" value="UniProtKB-UniRule"/>
</dbReference>
<dbReference type="InterPro" id="IPR001357">
    <property type="entry name" value="BRCT_dom"/>
</dbReference>
<dbReference type="SUPFAM" id="SSF52113">
    <property type="entry name" value="BRCT domain"/>
    <property type="match status" value="1"/>
</dbReference>
<dbReference type="SUPFAM" id="SSF47802">
    <property type="entry name" value="DNA polymerase beta, N-terminal domain-like"/>
    <property type="match status" value="1"/>
</dbReference>
<dbReference type="Gene3D" id="3.30.460.10">
    <property type="entry name" value="Beta Polymerase, domain 2"/>
    <property type="match status" value="1"/>
</dbReference>
<keyword evidence="5 14" id="KW-0548">Nucleotidyltransferase</keyword>
<dbReference type="PRINTS" id="PR00870">
    <property type="entry name" value="DNAPOLXBETA"/>
</dbReference>
<gene>
    <name evidence="17" type="ORF">BV898_09905</name>
</gene>
<dbReference type="GO" id="GO:0046872">
    <property type="term" value="F:metal ion binding"/>
    <property type="evidence" value="ECO:0007669"/>
    <property type="project" value="UniProtKB-UniRule"/>
</dbReference>
<dbReference type="PRINTS" id="PR00869">
    <property type="entry name" value="DNAPOLX"/>
</dbReference>
<keyword evidence="7 14" id="KW-0227">DNA damage</keyword>
<dbReference type="SUPFAM" id="SSF81585">
    <property type="entry name" value="PsbU/PolX domain-like"/>
    <property type="match status" value="1"/>
</dbReference>
<dbReference type="AlphaFoldDB" id="A0A1W0WLA6"/>
<dbReference type="SUPFAM" id="SSF81301">
    <property type="entry name" value="Nucleotidyltransferase"/>
    <property type="match status" value="1"/>
</dbReference>
<dbReference type="Pfam" id="PF14791">
    <property type="entry name" value="DNA_pol_B_thumb"/>
    <property type="match status" value="1"/>
</dbReference>
<feature type="compositionally biased region" description="Low complexity" evidence="15">
    <location>
        <begin position="244"/>
        <end position="255"/>
    </location>
</feature>
<dbReference type="GO" id="GO:0003677">
    <property type="term" value="F:DNA binding"/>
    <property type="evidence" value="ECO:0007669"/>
    <property type="project" value="UniProtKB-UniRule"/>
</dbReference>
<dbReference type="CDD" id="cd00141">
    <property type="entry name" value="NT_POLXc"/>
    <property type="match status" value="1"/>
</dbReference>
<feature type="domain" description="BRCT" evidence="16">
    <location>
        <begin position="59"/>
        <end position="168"/>
    </location>
</feature>
<dbReference type="Gene3D" id="3.40.50.10190">
    <property type="entry name" value="BRCT domain"/>
    <property type="match status" value="1"/>
</dbReference>
<dbReference type="InterPro" id="IPR036420">
    <property type="entry name" value="BRCT_dom_sf"/>
</dbReference>
<feature type="region of interest" description="Disordered" evidence="15">
    <location>
        <begin position="1"/>
        <end position="32"/>
    </location>
</feature>
<keyword evidence="11" id="KW-0456">Lyase</keyword>
<evidence type="ECO:0000256" key="5">
    <source>
        <dbReference type="ARBA" id="ARBA00022695"/>
    </source>
</evidence>
<evidence type="ECO:0000256" key="15">
    <source>
        <dbReference type="SAM" id="MobiDB-lite"/>
    </source>
</evidence>
<dbReference type="Pfam" id="PF10391">
    <property type="entry name" value="DNA_pol_lambd_f"/>
    <property type="match status" value="1"/>
</dbReference>
<dbReference type="PROSITE" id="PS00522">
    <property type="entry name" value="DNA_POLYMERASE_X"/>
    <property type="match status" value="1"/>
</dbReference>
<dbReference type="Gene3D" id="1.10.150.20">
    <property type="entry name" value="5' to 3' exonuclease, C-terminal subdomain"/>
    <property type="match status" value="1"/>
</dbReference>
<dbReference type="GO" id="GO:0016829">
    <property type="term" value="F:lyase activity"/>
    <property type="evidence" value="ECO:0007669"/>
    <property type="project" value="UniProtKB-KW"/>
</dbReference>
<dbReference type="InterPro" id="IPR010996">
    <property type="entry name" value="HHH_MUS81"/>
</dbReference>
<evidence type="ECO:0000313" key="17">
    <source>
        <dbReference type="EMBL" id="OQV15984.1"/>
    </source>
</evidence>
<evidence type="ECO:0000313" key="18">
    <source>
        <dbReference type="Proteomes" id="UP000192578"/>
    </source>
</evidence>